<dbReference type="PANTHER" id="PTHR30509:SF9">
    <property type="entry name" value="MULTIDRUG RESISTANCE PROTEIN MDTO"/>
    <property type="match status" value="1"/>
</dbReference>
<organism evidence="9 10">
    <name type="scientific">Streptomyces glycanivorans</name>
    <dbReference type="NCBI Taxonomy" id="3033808"/>
    <lineage>
        <taxon>Bacteria</taxon>
        <taxon>Bacillati</taxon>
        <taxon>Actinomycetota</taxon>
        <taxon>Actinomycetes</taxon>
        <taxon>Kitasatosporales</taxon>
        <taxon>Streptomycetaceae</taxon>
        <taxon>Streptomyces</taxon>
    </lineage>
</organism>
<dbReference type="Pfam" id="PF13515">
    <property type="entry name" value="FUSC_2"/>
    <property type="match status" value="1"/>
</dbReference>
<evidence type="ECO:0000256" key="6">
    <source>
        <dbReference type="ARBA" id="ARBA00043993"/>
    </source>
</evidence>
<dbReference type="RefSeq" id="WP_306103187.1">
    <property type="nucleotide sequence ID" value="NZ_CP120983.1"/>
</dbReference>
<gene>
    <name evidence="9" type="ORF">P8A20_07625</name>
</gene>
<sequence length="449" mass="46052">MPAFTSGLIVLAPNLARLRAAITAASCAGLAVTIGSATGHADTGLVASTGSLAALYAADSTPRREAAHVAAAAAVLSVSLAAGALATGPWSAVVITTVWTALVAYGCAALATRPPGAMMFILMCTLGTVLPGSSLAAIVATAATGIAAAALSTARPRRSEQGFDPLLHMDTNHARFARAQWSLNPKASPLVFMATRSACAVALAGSVAVAVDAERPYWAMAATAAVLGRGNQAATTILRAGQRLTGTLVGCLVAGLVLLAHPRGLVAALILAALTFATELFVTRNYALAMAFVTPMALLLTDAAGPALPLEPLLASRAGETLLGCAAAVAASQVVTRRWAVRHQRHALRAVERLTEWGYSGARNPRQIQERAGSLAGAVHRLETVTTRTAAERRGIRESTQDLRLLSDQALIHARTLLNDLGQQLGTASSLREGALSLPGEPSVEGRPT</sequence>
<dbReference type="PANTHER" id="PTHR30509">
    <property type="entry name" value="P-HYDROXYBENZOIC ACID EFFLUX PUMP SUBUNIT-RELATED"/>
    <property type="match status" value="1"/>
</dbReference>
<evidence type="ECO:0000256" key="1">
    <source>
        <dbReference type="ARBA" id="ARBA00004651"/>
    </source>
</evidence>
<feature type="transmembrane region" description="Helical" evidence="7">
    <location>
        <begin position="66"/>
        <end position="85"/>
    </location>
</feature>
<name>A0ABY9J6S0_9ACTN</name>
<keyword evidence="4 7" id="KW-1133">Transmembrane helix</keyword>
<keyword evidence="10" id="KW-1185">Reference proteome</keyword>
<evidence type="ECO:0000259" key="8">
    <source>
        <dbReference type="Pfam" id="PF13515"/>
    </source>
</evidence>
<dbReference type="Proteomes" id="UP001224433">
    <property type="component" value="Chromosome"/>
</dbReference>
<evidence type="ECO:0000313" key="9">
    <source>
        <dbReference type="EMBL" id="WLQ63471.1"/>
    </source>
</evidence>
<evidence type="ECO:0000256" key="4">
    <source>
        <dbReference type="ARBA" id="ARBA00022989"/>
    </source>
</evidence>
<feature type="transmembrane region" description="Helical" evidence="7">
    <location>
        <begin position="92"/>
        <end position="112"/>
    </location>
</feature>
<dbReference type="InterPro" id="IPR049453">
    <property type="entry name" value="Memb_transporter_dom"/>
</dbReference>
<keyword evidence="2" id="KW-1003">Cell membrane</keyword>
<feature type="transmembrane region" description="Helical" evidence="7">
    <location>
        <begin position="118"/>
        <end position="151"/>
    </location>
</feature>
<proteinExistence type="inferred from homology"/>
<evidence type="ECO:0000256" key="2">
    <source>
        <dbReference type="ARBA" id="ARBA00022475"/>
    </source>
</evidence>
<dbReference type="EMBL" id="CP120983">
    <property type="protein sequence ID" value="WLQ63471.1"/>
    <property type="molecule type" value="Genomic_DNA"/>
</dbReference>
<comment type="similarity">
    <text evidence="6">Belongs to the YccS/YhfK family.</text>
</comment>
<evidence type="ECO:0000256" key="5">
    <source>
        <dbReference type="ARBA" id="ARBA00023136"/>
    </source>
</evidence>
<evidence type="ECO:0000256" key="7">
    <source>
        <dbReference type="SAM" id="Phobius"/>
    </source>
</evidence>
<feature type="domain" description="Integral membrane bound transporter" evidence="8">
    <location>
        <begin position="204"/>
        <end position="330"/>
    </location>
</feature>
<keyword evidence="3 7" id="KW-0812">Transmembrane</keyword>
<protein>
    <submittedName>
        <fullName evidence="9">FUSC family protein</fullName>
    </submittedName>
</protein>
<evidence type="ECO:0000313" key="10">
    <source>
        <dbReference type="Proteomes" id="UP001224433"/>
    </source>
</evidence>
<comment type="subcellular location">
    <subcellularLocation>
        <location evidence="1">Cell membrane</location>
        <topology evidence="1">Multi-pass membrane protein</topology>
    </subcellularLocation>
</comment>
<keyword evidence="5 7" id="KW-0472">Membrane</keyword>
<accession>A0ABY9J6S0</accession>
<evidence type="ECO:0000256" key="3">
    <source>
        <dbReference type="ARBA" id="ARBA00022692"/>
    </source>
</evidence>
<reference evidence="9 10" key="1">
    <citation type="submission" date="2023-03" db="EMBL/GenBank/DDBJ databases">
        <title>Isolation and description of six Streptomyces strains from soil environments, able to metabolize different microbial glucans.</title>
        <authorList>
            <person name="Widen T."/>
            <person name="Larsbrink J."/>
        </authorList>
    </citation>
    <scope>NUCLEOTIDE SEQUENCE [LARGE SCALE GENOMIC DNA]</scope>
    <source>
        <strain evidence="9 10">Alt3</strain>
    </source>
</reference>
<feature type="transmembrane region" description="Helical" evidence="7">
    <location>
        <begin position="247"/>
        <end position="274"/>
    </location>
</feature>